<dbReference type="RefSeq" id="WP_169158023.1">
    <property type="nucleotide sequence ID" value="NZ_CAWPJE010000339.1"/>
</dbReference>
<protein>
    <recommendedName>
        <fullName evidence="6">Large ribosomal subunit protein bL21</fullName>
    </recommendedName>
</protein>
<comment type="subunit">
    <text evidence="6">Part of the 50S ribosomal subunit. Contacts protein L20.</text>
</comment>
<keyword evidence="10" id="KW-1185">Reference proteome</keyword>
<comment type="similarity">
    <text evidence="1 6 7">Belongs to the bacterial ribosomal protein bL21 family.</text>
</comment>
<evidence type="ECO:0000256" key="5">
    <source>
        <dbReference type="ARBA" id="ARBA00023274"/>
    </source>
</evidence>
<evidence type="ECO:0000256" key="7">
    <source>
        <dbReference type="RuleBase" id="RU000562"/>
    </source>
</evidence>
<dbReference type="SUPFAM" id="SSF141091">
    <property type="entry name" value="L21p-like"/>
    <property type="match status" value="1"/>
</dbReference>
<comment type="function">
    <text evidence="6 7">This protein binds to 23S rRNA in the presence of protein L20.</text>
</comment>
<dbReference type="EMBL" id="QMEB01000329">
    <property type="protein sequence ID" value="NMG22844.1"/>
    <property type="molecule type" value="Genomic_DNA"/>
</dbReference>
<keyword evidence="4 6" id="KW-0689">Ribosomal protein</keyword>
<evidence type="ECO:0000256" key="3">
    <source>
        <dbReference type="ARBA" id="ARBA00022884"/>
    </source>
</evidence>
<comment type="caution">
    <text evidence="9">The sequence shown here is derived from an EMBL/GenBank/DDBJ whole genome shotgun (WGS) entry which is preliminary data.</text>
</comment>
<dbReference type="Pfam" id="PF00829">
    <property type="entry name" value="Ribosomal_L21p"/>
    <property type="match status" value="1"/>
</dbReference>
<evidence type="ECO:0000256" key="1">
    <source>
        <dbReference type="ARBA" id="ARBA00008563"/>
    </source>
</evidence>
<keyword evidence="2 6" id="KW-0699">rRNA-binding</keyword>
<evidence type="ECO:0000256" key="2">
    <source>
        <dbReference type="ARBA" id="ARBA00022730"/>
    </source>
</evidence>
<dbReference type="HAMAP" id="MF_01363">
    <property type="entry name" value="Ribosomal_bL21"/>
    <property type="match status" value="1"/>
</dbReference>
<proteinExistence type="inferred from homology"/>
<keyword evidence="3 6" id="KW-0694">RNA-binding</keyword>
<name>A0ABX1PEC5_9CYAN</name>
<dbReference type="NCBIfam" id="TIGR00061">
    <property type="entry name" value="L21"/>
    <property type="match status" value="1"/>
</dbReference>
<organism evidence="9 10">
    <name type="scientific">Brasilonema bromeliae SPC951</name>
    <dbReference type="NCBI Taxonomy" id="385972"/>
    <lineage>
        <taxon>Bacteria</taxon>
        <taxon>Bacillati</taxon>
        <taxon>Cyanobacteriota</taxon>
        <taxon>Cyanophyceae</taxon>
        <taxon>Nostocales</taxon>
        <taxon>Scytonemataceae</taxon>
        <taxon>Brasilonema</taxon>
        <taxon>Bromeliae group (in: Brasilonema)</taxon>
    </lineage>
</organism>
<sequence>MTYAIIETGGKQVKVEAGRFYDIELLCVEPDEKVTIDKVLLVQHNGEVTIGQPLVGGAKVEGTVMRHLRGRKVLVYKMKPKKKTRKKRGHRQEITRLLINSISLDGSVLASEENAISVTPEASVTTVPAATTETPETVDVVAEPVAENSPAEETPAE</sequence>
<feature type="compositionally biased region" description="Low complexity" evidence="8">
    <location>
        <begin position="126"/>
        <end position="147"/>
    </location>
</feature>
<dbReference type="Proteomes" id="UP000718564">
    <property type="component" value="Unassembled WGS sequence"/>
</dbReference>
<dbReference type="InterPro" id="IPR018258">
    <property type="entry name" value="Ribosomal_bL21_CS"/>
</dbReference>
<evidence type="ECO:0000313" key="9">
    <source>
        <dbReference type="EMBL" id="NMG22844.1"/>
    </source>
</evidence>
<evidence type="ECO:0000256" key="8">
    <source>
        <dbReference type="SAM" id="MobiDB-lite"/>
    </source>
</evidence>
<reference evidence="9 10" key="1">
    <citation type="submission" date="2018-06" db="EMBL/GenBank/DDBJ databases">
        <title>Comparative genomics of Brasilonema spp. strains.</title>
        <authorList>
            <person name="Alvarenga D.O."/>
            <person name="Fiore M.F."/>
            <person name="Varani A.M."/>
        </authorList>
    </citation>
    <scope>NUCLEOTIDE SEQUENCE [LARGE SCALE GENOMIC DNA]</scope>
    <source>
        <strain evidence="9 10">SPC951</strain>
    </source>
</reference>
<gene>
    <name evidence="6 9" type="primary">rplU</name>
    <name evidence="6" type="synonym">rpl21</name>
    <name evidence="9" type="ORF">DP116_26780</name>
</gene>
<evidence type="ECO:0000256" key="4">
    <source>
        <dbReference type="ARBA" id="ARBA00022980"/>
    </source>
</evidence>
<accession>A0ABX1PEC5</accession>
<dbReference type="InterPro" id="IPR028909">
    <property type="entry name" value="bL21-like"/>
</dbReference>
<dbReference type="GO" id="GO:0005840">
    <property type="term" value="C:ribosome"/>
    <property type="evidence" value="ECO:0007669"/>
    <property type="project" value="UniProtKB-KW"/>
</dbReference>
<dbReference type="InterPro" id="IPR001787">
    <property type="entry name" value="Ribosomal_bL21"/>
</dbReference>
<evidence type="ECO:0000256" key="6">
    <source>
        <dbReference type="HAMAP-Rule" id="MF_01363"/>
    </source>
</evidence>
<dbReference type="InterPro" id="IPR036164">
    <property type="entry name" value="bL21-like_sf"/>
</dbReference>
<dbReference type="PANTHER" id="PTHR21349">
    <property type="entry name" value="50S RIBOSOMAL PROTEIN L21"/>
    <property type="match status" value="1"/>
</dbReference>
<dbReference type="PROSITE" id="PS01169">
    <property type="entry name" value="RIBOSOMAL_L21"/>
    <property type="match status" value="1"/>
</dbReference>
<evidence type="ECO:0000313" key="10">
    <source>
        <dbReference type="Proteomes" id="UP000718564"/>
    </source>
</evidence>
<keyword evidence="5 6" id="KW-0687">Ribonucleoprotein</keyword>
<feature type="region of interest" description="Disordered" evidence="8">
    <location>
        <begin position="126"/>
        <end position="157"/>
    </location>
</feature>
<dbReference type="PANTHER" id="PTHR21349:SF0">
    <property type="entry name" value="LARGE RIBOSOMAL SUBUNIT PROTEIN BL21M"/>
    <property type="match status" value="1"/>
</dbReference>